<reference evidence="1" key="1">
    <citation type="journal article" date="2020" name="Int. J. Syst. Evol. Microbiol.">
        <title>Aquipluma nitroreducens gen. nov. sp. nov., a novel facultatively anaerobic bacterium isolated from a freshwater lake.</title>
        <authorList>
            <person name="Watanabe M."/>
            <person name="Kojima H."/>
            <person name="Fukui M."/>
        </authorList>
    </citation>
    <scope>NUCLEOTIDE SEQUENCE</scope>
    <source>
        <strain evidence="1">MeG22</strain>
    </source>
</reference>
<proteinExistence type="predicted"/>
<organism evidence="1 2">
    <name type="scientific">Aquipluma nitroreducens</name>
    <dbReference type="NCBI Taxonomy" id="2010828"/>
    <lineage>
        <taxon>Bacteria</taxon>
        <taxon>Pseudomonadati</taxon>
        <taxon>Bacteroidota</taxon>
        <taxon>Bacteroidia</taxon>
        <taxon>Marinilabiliales</taxon>
        <taxon>Prolixibacteraceae</taxon>
        <taxon>Aquipluma</taxon>
    </lineage>
</organism>
<dbReference type="EMBL" id="AP018694">
    <property type="protein sequence ID" value="BBE20121.1"/>
    <property type="molecule type" value="Genomic_DNA"/>
</dbReference>
<dbReference type="Proteomes" id="UP001193389">
    <property type="component" value="Chromosome"/>
</dbReference>
<keyword evidence="2" id="KW-1185">Reference proteome</keyword>
<name>A0A5K7SEV8_9BACT</name>
<evidence type="ECO:0000313" key="2">
    <source>
        <dbReference type="Proteomes" id="UP001193389"/>
    </source>
</evidence>
<dbReference type="KEGG" id="anf:AQPE_4312"/>
<sequence length="105" mass="11658">MGVPFIFLGMFVRKKLNSSGSTSVQIIIKARGNYKVVKTIGCSSNEQELQKLFYLGKQEIERLTAQSRLFVSENDTIVEQVFSAMSNASIRTVGLSLFSERSTTA</sequence>
<dbReference type="AlphaFoldDB" id="A0A5K7SEV8"/>
<evidence type="ECO:0000313" key="1">
    <source>
        <dbReference type="EMBL" id="BBE20121.1"/>
    </source>
</evidence>
<protein>
    <submittedName>
        <fullName evidence="1">Uncharacterized protein</fullName>
    </submittedName>
</protein>
<gene>
    <name evidence="1" type="ORF">AQPE_4312</name>
</gene>
<accession>A0A5K7SEV8</accession>